<dbReference type="EMBL" id="CM001441">
    <property type="protein sequence ID" value="EHQ88239.1"/>
    <property type="molecule type" value="Genomic_DNA"/>
</dbReference>
<evidence type="ECO:0000313" key="1">
    <source>
        <dbReference type="EMBL" id="EHQ88239.1"/>
    </source>
</evidence>
<protein>
    <submittedName>
        <fullName evidence="1">Uncharacterized protein</fullName>
    </submittedName>
</protein>
<proteinExistence type="predicted"/>
<sequence length="78" mass="9297">MLVPICLCGQVIRFEPGQTVTFCKTPGCGVVQEKLKDGYLARGTTRNLYTPIFTKPNHYERYMRWRNTHPRPKRRRWQ</sequence>
<keyword evidence="2" id="KW-1185">Reference proteome</keyword>
<gene>
    <name evidence="1" type="ORF">DesyoDRAFT_1068</name>
</gene>
<name>H5Y241_9FIRM</name>
<reference evidence="1 2" key="1">
    <citation type="submission" date="2011-11" db="EMBL/GenBank/DDBJ databases">
        <title>The Noncontiguous Finished genome of Desulfosporosinus youngiae DSM 17734.</title>
        <authorList>
            <consortium name="US DOE Joint Genome Institute (JGI-PGF)"/>
            <person name="Lucas S."/>
            <person name="Han J."/>
            <person name="Lapidus A."/>
            <person name="Cheng J.-F."/>
            <person name="Goodwin L."/>
            <person name="Pitluck S."/>
            <person name="Peters L."/>
            <person name="Ovchinnikova G."/>
            <person name="Lu M."/>
            <person name="Land M.L."/>
            <person name="Hauser L."/>
            <person name="Pester M."/>
            <person name="Spring S."/>
            <person name="Ollivier B."/>
            <person name="Rattei T."/>
            <person name="Klenk H.-P."/>
            <person name="Wagner M."/>
            <person name="Loy A."/>
            <person name="Woyke T.J."/>
        </authorList>
    </citation>
    <scope>NUCLEOTIDE SEQUENCE [LARGE SCALE GENOMIC DNA]</scope>
    <source>
        <strain evidence="1 2">DSM 17734</strain>
    </source>
</reference>
<dbReference type="AlphaFoldDB" id="H5Y241"/>
<organism evidence="1 2">
    <name type="scientific">Desulfosporosinus youngiae DSM 17734</name>
    <dbReference type="NCBI Taxonomy" id="768710"/>
    <lineage>
        <taxon>Bacteria</taxon>
        <taxon>Bacillati</taxon>
        <taxon>Bacillota</taxon>
        <taxon>Clostridia</taxon>
        <taxon>Eubacteriales</taxon>
        <taxon>Desulfitobacteriaceae</taxon>
        <taxon>Desulfosporosinus</taxon>
    </lineage>
</organism>
<dbReference type="STRING" id="768710.DesyoDRAFT_1068"/>
<accession>H5Y241</accession>
<evidence type="ECO:0000313" key="2">
    <source>
        <dbReference type="Proteomes" id="UP000005104"/>
    </source>
</evidence>
<dbReference type="HOGENOM" id="CLU_2616297_0_0_9"/>
<dbReference type="Proteomes" id="UP000005104">
    <property type="component" value="Chromosome"/>
</dbReference>